<feature type="transmembrane region" description="Helical" evidence="3">
    <location>
        <begin position="619"/>
        <end position="638"/>
    </location>
</feature>
<dbReference type="STRING" id="1035188.HMPREF9952_0779"/>
<protein>
    <submittedName>
        <fullName evidence="5">Phage tail tape measure protein, TP901 family</fullName>
    </submittedName>
</protein>
<accession>F9Q9S6</accession>
<dbReference type="SUPFAM" id="SSF57997">
    <property type="entry name" value="Tropomyosin"/>
    <property type="match status" value="1"/>
</dbReference>
<evidence type="ECO:0000313" key="5">
    <source>
        <dbReference type="EMBL" id="EGV05828.1"/>
    </source>
</evidence>
<dbReference type="PANTHER" id="PTHR37813:SF1">
    <property type="entry name" value="FELS-2 PROPHAGE PROTEIN"/>
    <property type="match status" value="1"/>
</dbReference>
<gene>
    <name evidence="5" type="ORF">HMPREF9952_0779</name>
</gene>
<keyword evidence="1" id="KW-1188">Viral release from host cell</keyword>
<feature type="coiled-coil region" evidence="2">
    <location>
        <begin position="20"/>
        <end position="173"/>
    </location>
</feature>
<evidence type="ECO:0000259" key="4">
    <source>
        <dbReference type="Pfam" id="PF10145"/>
    </source>
</evidence>
<feature type="transmembrane region" description="Helical" evidence="3">
    <location>
        <begin position="552"/>
        <end position="581"/>
    </location>
</feature>
<evidence type="ECO:0000256" key="1">
    <source>
        <dbReference type="ARBA" id="ARBA00022612"/>
    </source>
</evidence>
<proteinExistence type="predicted"/>
<name>F9Q9S6_9PAST</name>
<sequence>MNNLQLTVLLNAIDKISAPLRNANKQVSALSQKLKENKAIRAQLTKQDKETESAIKKYATTLNPLKNRLSAVNQELAQAQQKSKHYAQQLAAAKNPTNEFRAKVLNAQQAVKKLKDEQAQAALKLRQARQELNASGLSAKTLAQRQDALKSKLKGANQQIRQQEAALTKLNAKQAAYNRYRGQVETLKDISGKAQMVGAQASAAGATITAPLAKSVSDFMNFEDAMVGVARQVQGLKDNTGKFTPEFDEWKNKIQALSTELPLTTVEIANMIESAARMDVPKEQLEEFVRLNTQMATAFDAANPDELTENFGKVSKNWNLSIQDSKELADSINYLDDNAISKGDAIIGFMNRLGGISAVAKITDKNVAALGSTLMTFGSDESSAANAVSSTFSRLSRATTMKPVKRGLKALGLDSSKIQKGMVKDAQGTLMTIIERIKTIPEHLRSSVLTDIVGGNYGDEIIKLVKNTDEWKRQIALANDELAKGSMNREFQTRMKALSSTWGIFKNQIFNLNSTIGGTLAPTLDSLMKKIGGLIDKGNKWIQAHPKLAKNMLLVAGAIGGSLTVFGAFAFALSFVLYPIARLFLGVSKLNILLPKFAGKISGVGGTIARWLLSPLKLLPMLLSMTGIAFMATALLIYKYWDKVKAFFGGFWEGLKSGLAPVLEKFQPLGTAFGVVVGWIEKAVKWFTDFLSPVQSTKEDLDAAASAGKKFGEWVAFGIDLALTPLQLLIDGVKWLIDNLPKINEQNQKAKALRDETMKAAFGNGVLGQTMSAMANIPEYATGGYTGNGGKYQPMGIVHGGEYVMTKEATNRLGVATLNALNYGKQALIAGGLGIGLATAAPIQVDNRPSISARPSISQTMQPMAVNITINAQAGQNERQIAQLVAAEIERINRQQQARMRSRMTDRG</sequence>
<comment type="caution">
    <text evidence="5">The sequence shown here is derived from an EMBL/GenBank/DDBJ whole genome shotgun (WGS) entry which is preliminary data.</text>
</comment>
<organism evidence="5 6">
    <name type="scientific">Haemophilus pittmaniae HK 85</name>
    <dbReference type="NCBI Taxonomy" id="1035188"/>
    <lineage>
        <taxon>Bacteria</taxon>
        <taxon>Pseudomonadati</taxon>
        <taxon>Pseudomonadota</taxon>
        <taxon>Gammaproteobacteria</taxon>
        <taxon>Pasteurellales</taxon>
        <taxon>Pasteurellaceae</taxon>
        <taxon>Haemophilus</taxon>
    </lineage>
</organism>
<keyword evidence="2" id="KW-0175">Coiled coil</keyword>
<feature type="domain" description="Phage tail tape measure protein" evidence="4">
    <location>
        <begin position="252"/>
        <end position="454"/>
    </location>
</feature>
<keyword evidence="3" id="KW-0472">Membrane</keyword>
<dbReference type="Pfam" id="PF10145">
    <property type="entry name" value="PhageMin_Tail"/>
    <property type="match status" value="1"/>
</dbReference>
<dbReference type="EMBL" id="AFUV01000014">
    <property type="protein sequence ID" value="EGV05828.1"/>
    <property type="molecule type" value="Genomic_DNA"/>
</dbReference>
<evidence type="ECO:0000256" key="3">
    <source>
        <dbReference type="SAM" id="Phobius"/>
    </source>
</evidence>
<keyword evidence="3" id="KW-0812">Transmembrane</keyword>
<dbReference type="NCBIfam" id="TIGR01760">
    <property type="entry name" value="tape_meas_TP901"/>
    <property type="match status" value="1"/>
</dbReference>
<dbReference type="InterPro" id="IPR010090">
    <property type="entry name" value="Phage_tape_meas"/>
</dbReference>
<feature type="transmembrane region" description="Helical" evidence="3">
    <location>
        <begin position="593"/>
        <end position="613"/>
    </location>
</feature>
<evidence type="ECO:0000256" key="2">
    <source>
        <dbReference type="SAM" id="Coils"/>
    </source>
</evidence>
<dbReference type="PANTHER" id="PTHR37813">
    <property type="entry name" value="FELS-2 PROPHAGE PROTEIN"/>
    <property type="match status" value="1"/>
</dbReference>
<dbReference type="AlphaFoldDB" id="F9Q9S6"/>
<evidence type="ECO:0000313" key="6">
    <source>
        <dbReference type="Proteomes" id="UP000006235"/>
    </source>
</evidence>
<dbReference type="RefSeq" id="WP_007242782.1">
    <property type="nucleotide sequence ID" value="NZ_AFUV01000014.1"/>
</dbReference>
<dbReference type="Proteomes" id="UP000006235">
    <property type="component" value="Unassembled WGS sequence"/>
</dbReference>
<reference evidence="5 6" key="1">
    <citation type="submission" date="2011-07" db="EMBL/GenBank/DDBJ databases">
        <authorList>
            <person name="Harkins D.M."/>
            <person name="Madupu R."/>
            <person name="Durkin A.S."/>
            <person name="Torralba M."/>
            <person name="Methe B."/>
            <person name="Sutton G.G."/>
            <person name="Nelson K.E."/>
        </authorList>
    </citation>
    <scope>NUCLEOTIDE SEQUENCE [LARGE SCALE GENOMIC DNA]</scope>
    <source>
        <strain evidence="5 6">HK 85</strain>
    </source>
</reference>
<keyword evidence="3" id="KW-1133">Transmembrane helix</keyword>